<evidence type="ECO:0000256" key="1">
    <source>
        <dbReference type="ARBA" id="ARBA00004123"/>
    </source>
</evidence>
<dbReference type="InterPro" id="IPR001487">
    <property type="entry name" value="Bromodomain"/>
</dbReference>
<evidence type="ECO:0000256" key="4">
    <source>
        <dbReference type="PROSITE-ProRule" id="PRU00035"/>
    </source>
</evidence>
<evidence type="ECO:0000313" key="6">
    <source>
        <dbReference type="EMBL" id="CAG5116306.1"/>
    </source>
</evidence>
<protein>
    <recommendedName>
        <fullName evidence="5">Bromo domain-containing protein</fullName>
    </recommendedName>
</protein>
<dbReference type="PROSITE" id="PS50014">
    <property type="entry name" value="BROMODOMAIN_2"/>
    <property type="match status" value="1"/>
</dbReference>
<dbReference type="GO" id="GO:0006355">
    <property type="term" value="P:regulation of DNA-templated transcription"/>
    <property type="evidence" value="ECO:0007669"/>
    <property type="project" value="TreeGrafter"/>
</dbReference>
<feature type="domain" description="Bromo" evidence="5">
    <location>
        <begin position="122"/>
        <end position="192"/>
    </location>
</feature>
<reference evidence="6" key="1">
    <citation type="submission" date="2021-04" db="EMBL/GenBank/DDBJ databases">
        <authorList>
            <consortium name="Molecular Ecology Group"/>
        </authorList>
    </citation>
    <scope>NUCLEOTIDE SEQUENCE</scope>
</reference>
<keyword evidence="7" id="KW-1185">Reference proteome</keyword>
<organism evidence="6 7">
    <name type="scientific">Candidula unifasciata</name>
    <dbReference type="NCBI Taxonomy" id="100452"/>
    <lineage>
        <taxon>Eukaryota</taxon>
        <taxon>Metazoa</taxon>
        <taxon>Spiralia</taxon>
        <taxon>Lophotrochozoa</taxon>
        <taxon>Mollusca</taxon>
        <taxon>Gastropoda</taxon>
        <taxon>Heterobranchia</taxon>
        <taxon>Euthyneura</taxon>
        <taxon>Panpulmonata</taxon>
        <taxon>Eupulmonata</taxon>
        <taxon>Stylommatophora</taxon>
        <taxon>Helicina</taxon>
        <taxon>Helicoidea</taxon>
        <taxon>Geomitridae</taxon>
        <taxon>Candidula</taxon>
    </lineage>
</organism>
<evidence type="ECO:0000256" key="2">
    <source>
        <dbReference type="ARBA" id="ARBA00023117"/>
    </source>
</evidence>
<evidence type="ECO:0000256" key="3">
    <source>
        <dbReference type="ARBA" id="ARBA00023242"/>
    </source>
</evidence>
<gene>
    <name evidence="6" type="ORF">CUNI_LOCUS1864</name>
</gene>
<dbReference type="SUPFAM" id="SSF57903">
    <property type="entry name" value="FYVE/PHD zinc finger"/>
    <property type="match status" value="1"/>
</dbReference>
<keyword evidence="2 4" id="KW-0103">Bromodomain</keyword>
<comment type="subcellular location">
    <subcellularLocation>
        <location evidence="1">Nucleus</location>
    </subcellularLocation>
</comment>
<dbReference type="Gene3D" id="3.30.40.10">
    <property type="entry name" value="Zinc/RING finger domain, C3HC4 (zinc finger)"/>
    <property type="match status" value="1"/>
</dbReference>
<feature type="non-terminal residue" evidence="6">
    <location>
        <position position="269"/>
    </location>
</feature>
<dbReference type="Gene3D" id="1.20.920.10">
    <property type="entry name" value="Bromodomain-like"/>
    <property type="match status" value="1"/>
</dbReference>
<proteinExistence type="predicted"/>
<dbReference type="GO" id="GO:0005654">
    <property type="term" value="C:nucleoplasm"/>
    <property type="evidence" value="ECO:0007669"/>
    <property type="project" value="TreeGrafter"/>
</dbReference>
<keyword evidence="3" id="KW-0539">Nucleus</keyword>
<dbReference type="OrthoDB" id="79252at2759"/>
<dbReference type="SMART" id="SM00297">
    <property type="entry name" value="BROMO"/>
    <property type="match status" value="1"/>
</dbReference>
<dbReference type="Pfam" id="PF00439">
    <property type="entry name" value="Bromodomain"/>
    <property type="match status" value="1"/>
</dbReference>
<dbReference type="SUPFAM" id="SSF47370">
    <property type="entry name" value="Bromodomain"/>
    <property type="match status" value="1"/>
</dbReference>
<dbReference type="EMBL" id="CAJHNH020000234">
    <property type="protein sequence ID" value="CAG5116306.1"/>
    <property type="molecule type" value="Genomic_DNA"/>
</dbReference>
<dbReference type="Proteomes" id="UP000678393">
    <property type="component" value="Unassembled WGS sequence"/>
</dbReference>
<comment type="caution">
    <text evidence="6">The sequence shown here is derived from an EMBL/GenBank/DDBJ whole genome shotgun (WGS) entry which is preliminary data.</text>
</comment>
<dbReference type="PANTHER" id="PTHR46147">
    <property type="entry name" value="HISTONE-LYSINE N-METHYLTRANSFERASE ASH1"/>
    <property type="match status" value="1"/>
</dbReference>
<dbReference type="PANTHER" id="PTHR46147:SF3">
    <property type="entry name" value="HISTONE-LYSINE N-METHYLTRANSFERASE ASH1"/>
    <property type="match status" value="1"/>
</dbReference>
<dbReference type="PRINTS" id="PR00503">
    <property type="entry name" value="BROMODOMAIN"/>
</dbReference>
<dbReference type="InterPro" id="IPR036427">
    <property type="entry name" value="Bromodomain-like_sf"/>
</dbReference>
<feature type="non-terminal residue" evidence="6">
    <location>
        <position position="1"/>
    </location>
</feature>
<name>A0A8S3YPN0_9EUPU</name>
<dbReference type="InterPro" id="IPR013083">
    <property type="entry name" value="Znf_RING/FYVE/PHD"/>
</dbReference>
<dbReference type="AlphaFoldDB" id="A0A8S3YPN0"/>
<evidence type="ECO:0000259" key="5">
    <source>
        <dbReference type="PROSITE" id="PS50014"/>
    </source>
</evidence>
<sequence length="269" mass="31050">AYNKQQSESVTVLPLAKPLTFKERCYARKHRTFLVRNVDRVRNQRNPHQDFAAIAKEEMNTLDCNKINVLNSDLVLAHLNERSVKTRLAAYAKDNPEMAKRHQLAQIFDKMLTELLSLKDEDGDNIVLPLMSVPSRKKQPQYYQVVKEPIDLSMIKQRVKTGHYDHLSAFNSDVMLLFSNVELYCGPKSKMGQVILKLRRLLNCVKLDVANQIDELLGPNTTRAFMDAELEKLERVPPRNRREPEEDIVRCICGVTRDEGLMLQCEKCL</sequence>
<dbReference type="InterPro" id="IPR011011">
    <property type="entry name" value="Znf_FYVE_PHD"/>
</dbReference>
<accession>A0A8S3YPN0</accession>
<evidence type="ECO:0000313" key="7">
    <source>
        <dbReference type="Proteomes" id="UP000678393"/>
    </source>
</evidence>
<dbReference type="GO" id="GO:0042800">
    <property type="term" value="F:histone H3K4 methyltransferase activity"/>
    <property type="evidence" value="ECO:0007669"/>
    <property type="project" value="TreeGrafter"/>
</dbReference>